<dbReference type="OrthoDB" id="5503463at2"/>
<dbReference type="EMBL" id="MWQN01000001">
    <property type="protein sequence ID" value="OPC84507.1"/>
    <property type="molecule type" value="Genomic_DNA"/>
</dbReference>
<proteinExistence type="predicted"/>
<protein>
    <submittedName>
        <fullName evidence="2">GNAT family N-acetyltransferase</fullName>
    </submittedName>
</protein>
<organism evidence="2 3">
    <name type="scientific">Embleya scabrispora</name>
    <dbReference type="NCBI Taxonomy" id="159449"/>
    <lineage>
        <taxon>Bacteria</taxon>
        <taxon>Bacillati</taxon>
        <taxon>Actinomycetota</taxon>
        <taxon>Actinomycetes</taxon>
        <taxon>Kitasatosporales</taxon>
        <taxon>Streptomycetaceae</taxon>
        <taxon>Embleya</taxon>
    </lineage>
</organism>
<dbReference type="Proteomes" id="UP000190037">
    <property type="component" value="Unassembled WGS sequence"/>
</dbReference>
<dbReference type="STRING" id="159449.B4N89_29470"/>
<dbReference type="AlphaFoldDB" id="A0A1T3P5X7"/>
<evidence type="ECO:0000313" key="2">
    <source>
        <dbReference type="EMBL" id="OPC84507.1"/>
    </source>
</evidence>
<feature type="domain" description="N-acetyltransferase" evidence="1">
    <location>
        <begin position="122"/>
        <end position="274"/>
    </location>
</feature>
<dbReference type="PROSITE" id="PS51186">
    <property type="entry name" value="GNAT"/>
    <property type="match status" value="1"/>
</dbReference>
<reference evidence="2 3" key="1">
    <citation type="submission" date="2017-03" db="EMBL/GenBank/DDBJ databases">
        <title>Draft genome sequence of Streptomyces scabrisporus NF3, endophyte isolated from Amphipterygium adstringens.</title>
        <authorList>
            <person name="Vazquez M."/>
            <person name="Ceapa C.D."/>
            <person name="Rodriguez Luna D."/>
            <person name="Sanchez Esquivel S."/>
        </authorList>
    </citation>
    <scope>NUCLEOTIDE SEQUENCE [LARGE SCALE GENOMIC DNA]</scope>
    <source>
        <strain evidence="2 3">NF3</strain>
    </source>
</reference>
<keyword evidence="3" id="KW-1185">Reference proteome</keyword>
<dbReference type="InterPro" id="IPR000182">
    <property type="entry name" value="GNAT_dom"/>
</dbReference>
<dbReference type="Gene3D" id="3.40.630.30">
    <property type="match status" value="1"/>
</dbReference>
<name>A0A1T3P5X7_9ACTN</name>
<dbReference type="InterPro" id="IPR013653">
    <property type="entry name" value="GCN5-like_dom"/>
</dbReference>
<gene>
    <name evidence="2" type="ORF">B4N89_29470</name>
</gene>
<sequence>MPKSAAELRAHLEIFYDAVPRRFTRTEAIGALTLFVREGEGWPYYARPTLGALAEPTVADVRAVRARQRELKVPETFEWVHETTPALRAAAIEAELHVHEHPLMVLDPDEHPPARPGLPDLVTLRQIRADATDLAIVHSVAAVGFANPGTAPGSDGPAERDTIALGQDPGLLSYLNERLRSGETVMFAAYSPAGPLCVGSYQHLHDTTEIVGVATLPAARRSGLAAAVTWELARHALDSGSETVFLSAGDEDVARVYDRIGFRSVGTALIAEAP</sequence>
<keyword evidence="2" id="KW-0808">Transferase</keyword>
<evidence type="ECO:0000259" key="1">
    <source>
        <dbReference type="PROSITE" id="PS51186"/>
    </source>
</evidence>
<dbReference type="InterPro" id="IPR016181">
    <property type="entry name" value="Acyl_CoA_acyltransferase"/>
</dbReference>
<evidence type="ECO:0000313" key="3">
    <source>
        <dbReference type="Proteomes" id="UP000190037"/>
    </source>
</evidence>
<dbReference type="CDD" id="cd04301">
    <property type="entry name" value="NAT_SF"/>
    <property type="match status" value="1"/>
</dbReference>
<dbReference type="Pfam" id="PF08445">
    <property type="entry name" value="FR47"/>
    <property type="match status" value="1"/>
</dbReference>
<dbReference type="GO" id="GO:0016747">
    <property type="term" value="F:acyltransferase activity, transferring groups other than amino-acyl groups"/>
    <property type="evidence" value="ECO:0007669"/>
    <property type="project" value="InterPro"/>
</dbReference>
<dbReference type="SUPFAM" id="SSF55729">
    <property type="entry name" value="Acyl-CoA N-acyltransferases (Nat)"/>
    <property type="match status" value="1"/>
</dbReference>
<dbReference type="RefSeq" id="WP_078978803.1">
    <property type="nucleotide sequence ID" value="NZ_MWQN01000001.1"/>
</dbReference>
<accession>A0A1T3P5X7</accession>
<comment type="caution">
    <text evidence="2">The sequence shown here is derived from an EMBL/GenBank/DDBJ whole genome shotgun (WGS) entry which is preliminary data.</text>
</comment>